<proteinExistence type="predicted"/>
<dbReference type="AlphaFoldDB" id="A0AAE3CJU8"/>
<evidence type="ECO:0000313" key="1">
    <source>
        <dbReference type="EMBL" id="MBU2788136.1"/>
    </source>
</evidence>
<gene>
    <name evidence="1" type="ORF">HFQ13_07950</name>
</gene>
<name>A0AAE3CJU8_9PROT</name>
<dbReference type="PANTHER" id="PTHR33973">
    <property type="entry name" value="OS07G0153300 PROTEIN"/>
    <property type="match status" value="1"/>
</dbReference>
<accession>A0AAE3CJU8</accession>
<dbReference type="InterPro" id="IPR010775">
    <property type="entry name" value="DUF1365"/>
</dbReference>
<reference evidence="1" key="1">
    <citation type="journal article" date="2021" name="ISME J.">
        <title>Genomic evolution of the class Acidithiobacillia: deep-branching Proteobacteria living in extreme acidic conditions.</title>
        <authorList>
            <person name="Moya-Beltran A."/>
            <person name="Beard S."/>
            <person name="Rojas-Villalobos C."/>
            <person name="Issotta F."/>
            <person name="Gallardo Y."/>
            <person name="Ulloa R."/>
            <person name="Giaveno A."/>
            <person name="Degli Esposti M."/>
            <person name="Johnson D.B."/>
            <person name="Quatrini R."/>
        </authorList>
    </citation>
    <scope>NUCLEOTIDE SEQUENCE</scope>
    <source>
        <strain evidence="1">VAN18-1</strain>
    </source>
</reference>
<dbReference type="PANTHER" id="PTHR33973:SF4">
    <property type="entry name" value="OS07G0153300 PROTEIN"/>
    <property type="match status" value="1"/>
</dbReference>
<comment type="caution">
    <text evidence="1">The sequence shown here is derived from an EMBL/GenBank/DDBJ whole genome shotgun (WGS) entry which is preliminary data.</text>
</comment>
<evidence type="ECO:0000313" key="2">
    <source>
        <dbReference type="Proteomes" id="UP001197378"/>
    </source>
</evidence>
<protein>
    <submittedName>
        <fullName evidence="1">DUF1365 domain-containing protein</fullName>
    </submittedName>
</protein>
<organism evidence="1 2">
    <name type="scientific">Igneacidithiobacillus copahuensis</name>
    <dbReference type="NCBI Taxonomy" id="2724909"/>
    <lineage>
        <taxon>Bacteria</taxon>
        <taxon>Pseudomonadati</taxon>
        <taxon>Pseudomonadota</taxon>
        <taxon>Acidithiobacillia</taxon>
        <taxon>Acidithiobacillales</taxon>
        <taxon>Acidithiobacillaceae</taxon>
        <taxon>Igneacidithiobacillus</taxon>
    </lineage>
</organism>
<dbReference type="Proteomes" id="UP001197378">
    <property type="component" value="Unassembled WGS sequence"/>
</dbReference>
<dbReference type="EMBL" id="JAAXYO010000107">
    <property type="protein sequence ID" value="MBU2788136.1"/>
    <property type="molecule type" value="Genomic_DNA"/>
</dbReference>
<sequence length="254" mass="29593">MSAKRHLTGALLTVRVMHQRLQPKRRPFFYRGFQLCFDIRQQEQLRKTLRYRTPLSFRVADHGRRDGSDPAIWIRDIFARHGVAADAIYLVTYPRLWGYSFKPVSFWLGVDAQGGLRGVLAEVNNTFGEHHSYLVRHPDGRVMDRHDWFIAEKAFYVSPFFSVDGHYRFRFRFESERVQIDIHHVGENGEVRLITQLAGQRQELSAGTAWRAVLSNPLMSLMVTIGIHWEALKLWRAGIRLQRKPIPPAQEISS</sequence>
<dbReference type="RefSeq" id="WP_215870730.1">
    <property type="nucleotide sequence ID" value="NZ_JAAXYO010000107.1"/>
</dbReference>
<keyword evidence="2" id="KW-1185">Reference proteome</keyword>
<dbReference type="Pfam" id="PF07103">
    <property type="entry name" value="DUF1365"/>
    <property type="match status" value="1"/>
</dbReference>